<organism evidence="1 2">
    <name type="scientific">Mucilaginibacter mali</name>
    <dbReference type="NCBI Taxonomy" id="2740462"/>
    <lineage>
        <taxon>Bacteria</taxon>
        <taxon>Pseudomonadati</taxon>
        <taxon>Bacteroidota</taxon>
        <taxon>Sphingobacteriia</taxon>
        <taxon>Sphingobacteriales</taxon>
        <taxon>Sphingobacteriaceae</taxon>
        <taxon>Mucilaginibacter</taxon>
    </lineage>
</organism>
<proteinExistence type="predicted"/>
<sequence>MEPKADNNLRDIIAGIANVVLGVQEKLFVPDLSAPVSALQANELIAELFHTLRYTGAADMIDDSDLNVRELIKITFAALGIEIEFSGRDKYEKAVVIDSDQDLATLLNLNSGALMPGQTVVRIASA</sequence>
<keyword evidence="2" id="KW-1185">Reference proteome</keyword>
<evidence type="ECO:0000313" key="1">
    <source>
        <dbReference type="EMBL" id="QKJ28258.1"/>
    </source>
</evidence>
<dbReference type="Proteomes" id="UP000505355">
    <property type="component" value="Chromosome"/>
</dbReference>
<reference evidence="1 2" key="1">
    <citation type="submission" date="2020-05" db="EMBL/GenBank/DDBJ databases">
        <title>Mucilaginibacter mali sp. nov.</title>
        <authorList>
            <person name="Kim H.S."/>
            <person name="Lee K.C."/>
            <person name="Suh M.K."/>
            <person name="Kim J.-S."/>
            <person name="Han K.-I."/>
            <person name="Eom M.K."/>
            <person name="Shin Y.K."/>
            <person name="Lee J.-S."/>
        </authorList>
    </citation>
    <scope>NUCLEOTIDE SEQUENCE [LARGE SCALE GENOMIC DNA]</scope>
    <source>
        <strain evidence="1 2">G2-14</strain>
    </source>
</reference>
<dbReference type="RefSeq" id="WP_173412960.1">
    <property type="nucleotide sequence ID" value="NZ_CP054139.1"/>
</dbReference>
<name>A0A7D4U8J5_9SPHI</name>
<evidence type="ECO:0000313" key="2">
    <source>
        <dbReference type="Proteomes" id="UP000505355"/>
    </source>
</evidence>
<dbReference type="Gene3D" id="3.90.25.10">
    <property type="entry name" value="UDP-galactose 4-epimerase, domain 1"/>
    <property type="match status" value="1"/>
</dbReference>
<gene>
    <name evidence="1" type="ORF">HQ865_00275</name>
</gene>
<accession>A0A7D4U8J5</accession>
<protein>
    <submittedName>
        <fullName evidence="1">Uncharacterized protein</fullName>
    </submittedName>
</protein>
<dbReference type="AlphaFoldDB" id="A0A7D4U8J5"/>
<dbReference type="KEGG" id="mmab:HQ865_00275"/>
<dbReference type="EMBL" id="CP054139">
    <property type="protein sequence ID" value="QKJ28258.1"/>
    <property type="molecule type" value="Genomic_DNA"/>
</dbReference>